<dbReference type="AlphaFoldDB" id="A0A561WMT4"/>
<dbReference type="EMBL" id="VIWY01000001">
    <property type="protein sequence ID" value="TWG25175.1"/>
    <property type="molecule type" value="Genomic_DNA"/>
</dbReference>
<evidence type="ECO:0000313" key="2">
    <source>
        <dbReference type="EMBL" id="TWG25175.1"/>
    </source>
</evidence>
<dbReference type="OrthoDB" id="3298382at2"/>
<protein>
    <submittedName>
        <fullName evidence="2">Uncharacterized protein</fullName>
    </submittedName>
</protein>
<accession>A0A561WMT4</accession>
<comment type="caution">
    <text evidence="2">The sequence shown here is derived from an EMBL/GenBank/DDBJ whole genome shotgun (WGS) entry which is preliminary data.</text>
</comment>
<feature type="region of interest" description="Disordered" evidence="1">
    <location>
        <begin position="29"/>
        <end position="67"/>
    </location>
</feature>
<proteinExistence type="predicted"/>
<evidence type="ECO:0000313" key="3">
    <source>
        <dbReference type="Proteomes" id="UP000320239"/>
    </source>
</evidence>
<gene>
    <name evidence="2" type="ORF">FHX34_101141</name>
</gene>
<dbReference type="RefSeq" id="WP_122980740.1">
    <property type="nucleotide sequence ID" value="NZ_BOMX01000005.1"/>
</dbReference>
<reference evidence="2 3" key="1">
    <citation type="submission" date="2019-06" db="EMBL/GenBank/DDBJ databases">
        <title>Sequencing the genomes of 1000 actinobacteria strains.</title>
        <authorList>
            <person name="Klenk H.-P."/>
        </authorList>
    </citation>
    <scope>NUCLEOTIDE SEQUENCE [LARGE SCALE GENOMIC DNA]</scope>
    <source>
        <strain evidence="2 3">DSM 43866</strain>
    </source>
</reference>
<dbReference type="Proteomes" id="UP000320239">
    <property type="component" value="Unassembled WGS sequence"/>
</dbReference>
<keyword evidence="3" id="KW-1185">Reference proteome</keyword>
<organism evidence="2 3">
    <name type="scientific">Actinoplanes teichomyceticus</name>
    <dbReference type="NCBI Taxonomy" id="1867"/>
    <lineage>
        <taxon>Bacteria</taxon>
        <taxon>Bacillati</taxon>
        <taxon>Actinomycetota</taxon>
        <taxon>Actinomycetes</taxon>
        <taxon>Micromonosporales</taxon>
        <taxon>Micromonosporaceae</taxon>
        <taxon>Actinoplanes</taxon>
    </lineage>
</organism>
<sequence length="67" mass="7765">MIWTFLRRMIFTAIVVPLGAAGARKLSEAMEKRRGPSRATRLLRQGADTVQSTFGRKKPQRRRFSFR</sequence>
<name>A0A561WMT4_ACTTI</name>
<feature type="compositionally biased region" description="Basic residues" evidence="1">
    <location>
        <begin position="55"/>
        <end position="67"/>
    </location>
</feature>
<evidence type="ECO:0000256" key="1">
    <source>
        <dbReference type="SAM" id="MobiDB-lite"/>
    </source>
</evidence>